<gene>
    <name evidence="2" type="primary">btr07</name>
</gene>
<accession>A0AC58G3E2</accession>
<protein>
    <submittedName>
        <fullName evidence="2">Zinc-binding protein A33 isoform X2</fullName>
    </submittedName>
</protein>
<proteinExistence type="predicted"/>
<keyword evidence="1" id="KW-1185">Reference proteome</keyword>
<sequence>MKALKSCLVCQTSYCETHLEPHRRVPNFMKHKLMEPVINIKHYICQKHERPLELFCRDDQMCVCVFCTDGDHKTHNTVPIQEEIKVKKIQMMKTQRDMQQMIDERTKKIQDIKHSADLRKESTAREKTSTVELFSDLQRSIERCQAELLEMMEEKQKAAEKQDEELIQELQQEINELKMRNSDLDHLSHTEDHLQLLEIYPSICSPPNIKNWPETSMSTDVSLETLRRALTQLQETLNEKVSKTVLRRMQQYAVDVTLDPDTAHQKLILSDDGKQVSTEDTKQKVPNNLERFDKCICVLGKEGFLTGRLYFEVQMKGKTEWTLGVARESINRKGKITVGLQDGYWAVGLRNENEYWAYAAPAVRLSVREKPQKVGVFVDYEDGLVSFYDVESRSHIYSFTGQSFINRLYPYFCPFPNDICKNSASMNISPVNCSG</sequence>
<evidence type="ECO:0000313" key="1">
    <source>
        <dbReference type="Proteomes" id="UP000000437"/>
    </source>
</evidence>
<organism evidence="1 2">
    <name type="scientific">Danio rerio</name>
    <name type="common">Zebrafish</name>
    <name type="synonym">Brachydanio rerio</name>
    <dbReference type="NCBI Taxonomy" id="7955"/>
    <lineage>
        <taxon>Eukaryota</taxon>
        <taxon>Metazoa</taxon>
        <taxon>Chordata</taxon>
        <taxon>Craniata</taxon>
        <taxon>Vertebrata</taxon>
        <taxon>Euteleostomi</taxon>
        <taxon>Actinopterygii</taxon>
        <taxon>Neopterygii</taxon>
        <taxon>Teleostei</taxon>
        <taxon>Ostariophysi</taxon>
        <taxon>Cypriniformes</taxon>
        <taxon>Danionidae</taxon>
        <taxon>Danioninae</taxon>
        <taxon>Danio</taxon>
    </lineage>
</organism>
<dbReference type="RefSeq" id="XP_073764244.1">
    <property type="nucleotide sequence ID" value="XM_073908143.1"/>
</dbReference>
<evidence type="ECO:0000313" key="2">
    <source>
        <dbReference type="RefSeq" id="XP_073764244.1"/>
    </source>
</evidence>
<reference evidence="2" key="1">
    <citation type="submission" date="2025-08" db="UniProtKB">
        <authorList>
            <consortium name="RefSeq"/>
        </authorList>
    </citation>
    <scope>IDENTIFICATION</scope>
    <source>
        <strain evidence="2">Tuebingen</strain>
        <tissue evidence="2">Fibroblasts and whole tissue</tissue>
    </source>
</reference>
<dbReference type="Proteomes" id="UP000000437">
    <property type="component" value="Chromosome 7"/>
</dbReference>
<name>A0AC58G3E2_DANRE</name>